<dbReference type="STRING" id="164328.H3H2F2"/>
<feature type="transmembrane region" description="Helical" evidence="2">
    <location>
        <begin position="661"/>
        <end position="686"/>
    </location>
</feature>
<feature type="compositionally biased region" description="Polar residues" evidence="1">
    <location>
        <begin position="87"/>
        <end position="98"/>
    </location>
</feature>
<dbReference type="PROSITE" id="PS00109">
    <property type="entry name" value="PROTEIN_KINASE_TYR"/>
    <property type="match status" value="1"/>
</dbReference>
<dbReference type="InterPro" id="IPR001245">
    <property type="entry name" value="Ser-Thr/Tyr_kinase_cat_dom"/>
</dbReference>
<dbReference type="InterPro" id="IPR000719">
    <property type="entry name" value="Prot_kinase_dom"/>
</dbReference>
<feature type="region of interest" description="Disordered" evidence="1">
    <location>
        <begin position="622"/>
        <end position="655"/>
    </location>
</feature>
<feature type="compositionally biased region" description="Basic and acidic residues" evidence="1">
    <location>
        <begin position="693"/>
        <end position="702"/>
    </location>
</feature>
<evidence type="ECO:0000256" key="2">
    <source>
        <dbReference type="SAM" id="Phobius"/>
    </source>
</evidence>
<feature type="compositionally biased region" description="Basic and acidic residues" evidence="1">
    <location>
        <begin position="100"/>
        <end position="111"/>
    </location>
</feature>
<dbReference type="InterPro" id="IPR020635">
    <property type="entry name" value="Tyr_kinase_cat_dom"/>
</dbReference>
<keyword evidence="5" id="KW-1185">Reference proteome</keyword>
<feature type="transmembrane region" description="Helical" evidence="2">
    <location>
        <begin position="20"/>
        <end position="44"/>
    </location>
</feature>
<dbReference type="GO" id="GO:0007165">
    <property type="term" value="P:signal transduction"/>
    <property type="evidence" value="ECO:0000318"/>
    <property type="project" value="GO_Central"/>
</dbReference>
<organism evidence="4 5">
    <name type="scientific">Phytophthora ramorum</name>
    <name type="common">Sudden oak death agent</name>
    <dbReference type="NCBI Taxonomy" id="164328"/>
    <lineage>
        <taxon>Eukaryota</taxon>
        <taxon>Sar</taxon>
        <taxon>Stramenopiles</taxon>
        <taxon>Oomycota</taxon>
        <taxon>Peronosporomycetes</taxon>
        <taxon>Peronosporales</taxon>
        <taxon>Peronosporaceae</taxon>
        <taxon>Phytophthora</taxon>
    </lineage>
</organism>
<dbReference type="Proteomes" id="UP000005238">
    <property type="component" value="Unassembled WGS sequence"/>
</dbReference>
<dbReference type="InterPro" id="IPR008266">
    <property type="entry name" value="Tyr_kinase_AS"/>
</dbReference>
<dbReference type="SUPFAM" id="SSF56112">
    <property type="entry name" value="Protein kinase-like (PK-like)"/>
    <property type="match status" value="2"/>
</dbReference>
<dbReference type="OMA" id="HRELCAK"/>
<dbReference type="PROSITE" id="PS50011">
    <property type="entry name" value="PROTEIN_KINASE_DOM"/>
    <property type="match status" value="2"/>
</dbReference>
<dbReference type="Gene3D" id="1.10.510.10">
    <property type="entry name" value="Transferase(Phosphotransferase) domain 1"/>
    <property type="match status" value="2"/>
</dbReference>
<dbReference type="PANTHER" id="PTHR44329:SF214">
    <property type="entry name" value="PROTEIN KINASE DOMAIN-CONTAINING PROTEIN"/>
    <property type="match status" value="1"/>
</dbReference>
<reference evidence="4" key="2">
    <citation type="submission" date="2015-06" db="UniProtKB">
        <authorList>
            <consortium name="EnsemblProtists"/>
        </authorList>
    </citation>
    <scope>IDENTIFICATION</scope>
    <source>
        <strain evidence="4">Pr102</strain>
    </source>
</reference>
<dbReference type="Pfam" id="PF07714">
    <property type="entry name" value="PK_Tyr_Ser-Thr"/>
    <property type="match status" value="2"/>
</dbReference>
<name>H3H2F2_PHYRM</name>
<feature type="domain" description="Protein kinase" evidence="3">
    <location>
        <begin position="835"/>
        <end position="1132"/>
    </location>
</feature>
<dbReference type="GO" id="GO:0005524">
    <property type="term" value="F:ATP binding"/>
    <property type="evidence" value="ECO:0007669"/>
    <property type="project" value="InterPro"/>
</dbReference>
<dbReference type="EMBL" id="DS566113">
    <property type="status" value="NOT_ANNOTATED_CDS"/>
    <property type="molecule type" value="Genomic_DNA"/>
</dbReference>
<evidence type="ECO:0000259" key="3">
    <source>
        <dbReference type="PROSITE" id="PS50011"/>
    </source>
</evidence>
<dbReference type="Gene3D" id="3.30.200.20">
    <property type="entry name" value="Phosphorylase Kinase, domain 1"/>
    <property type="match status" value="2"/>
</dbReference>
<feature type="domain" description="Protein kinase" evidence="3">
    <location>
        <begin position="142"/>
        <end position="447"/>
    </location>
</feature>
<dbReference type="InterPro" id="IPR011009">
    <property type="entry name" value="Kinase-like_dom_sf"/>
</dbReference>
<feature type="compositionally biased region" description="Polar residues" evidence="1">
    <location>
        <begin position="735"/>
        <end position="747"/>
    </location>
</feature>
<feature type="compositionally biased region" description="Low complexity" evidence="1">
    <location>
        <begin position="625"/>
        <end position="655"/>
    </location>
</feature>
<dbReference type="EnsemblProtists" id="Phyra84550">
    <property type="protein sequence ID" value="Phyra84550"/>
    <property type="gene ID" value="Phyra84550"/>
</dbReference>
<evidence type="ECO:0000313" key="5">
    <source>
        <dbReference type="Proteomes" id="UP000005238"/>
    </source>
</evidence>
<dbReference type="SMART" id="SM00219">
    <property type="entry name" value="TyrKc"/>
    <property type="match status" value="2"/>
</dbReference>
<dbReference type="eggNOG" id="KOG0192">
    <property type="taxonomic scope" value="Eukaryota"/>
</dbReference>
<dbReference type="GO" id="GO:0004674">
    <property type="term" value="F:protein serine/threonine kinase activity"/>
    <property type="evidence" value="ECO:0000318"/>
    <property type="project" value="GO_Central"/>
</dbReference>
<evidence type="ECO:0000256" key="1">
    <source>
        <dbReference type="SAM" id="MobiDB-lite"/>
    </source>
</evidence>
<evidence type="ECO:0000313" key="4">
    <source>
        <dbReference type="EnsemblProtists" id="Phyra84550"/>
    </source>
</evidence>
<keyword evidence="2" id="KW-1133">Transmembrane helix</keyword>
<dbReference type="InParanoid" id="H3H2F2"/>
<keyword evidence="2" id="KW-0812">Transmembrane</keyword>
<dbReference type="PANTHER" id="PTHR44329">
    <property type="entry name" value="SERINE/THREONINE-PROTEIN KINASE TNNI3K-RELATED"/>
    <property type="match status" value="1"/>
</dbReference>
<accession>H3H2F2</accession>
<dbReference type="GO" id="GO:0004713">
    <property type="term" value="F:protein tyrosine kinase activity"/>
    <property type="evidence" value="ECO:0007669"/>
    <property type="project" value="InterPro"/>
</dbReference>
<sequence length="1132" mass="124154">MSGGSSSSGSLSSSGSSDFNVGLLVPIIGTTILLLVGGMSCCWMHRQWKKSGRKGEDPNSYRNHTLTISFSQPDQSSDIVDVVSSRTMQSARQTSGEDTVNDRSVRRRDSYELGSDSGPNYISTILQEDRRLARKRIPYEEVKLRARLGKSQTREVRLGEYENQQVVVKRLLKTKRSQILHIHEFVYQIQLRSTLDHPNIVALVGVAWTSMADVMVVVEHLPRGDLESYLDRNGEYISWEHSKYRLAIDIARALAYLHRQQPSPVVHRDLRATNVLLTEAMQAKLTGFDSCCLNKDSRCCHATGAPFWSAPEVLRGEQLTTKSDVYAFGVLLTELDTAKAPFHDAWSPIGTTLKPIQVLNEVMQGTLRPSFSPDCPRRVRVIGVGYSWAPTGSFSYDGSTSDLALQFYTRSQAGNEVAQLSLTSIPDAVTSRLAAVKVAFNDLDGFAQRAVLWDSGFAVTSTNETKQIKTLNGLSMAEIALTLEEYEATTCTAFDCTQPDGTMSYNNNQCTGTNMLTGVKCVAEEFDMTDLNLAMWSVGGDSSTNPEIELVKHTWPDGSSGITYKVYAVHTQSLSSERTYGGCPSTESYGYLNIPCYGADDVPSSYEVTEPTPTDWVTSWMETYSTGSSDPSRSSSVSGTSSQAADDSGSSSTGEHTGTNVALLGGAVGGGLGLLLVAVLLGLFIAGRRRRRSDSDNERSPKVVEYVETISPHGDYERRPTVSTHPRSTLDDSQPRSGVSLPSSDDSWPNPGPDRDVRPQQQRHGRTPSPAAQPPIYDGNSRRDFAARPPRHSVPGQTVQSMSYQENTRAFGSDVAAPPPYEEAVRSSALIPVSAARIRGLGPENALRVLAADPNVDRRRIRLDELQVERQLPMTTLQTDSYIARYKGQQVLVKRLAPGQAINVPAVEDLAVEIQQRSHLKHPNLVQFVCAGWTSALDLAMGVEFLAQGSLRTYLDRNTSSMRTWTPQKTSITAGIARALAYLHRQIPAYIHRELCAKNVLLTDKLEAKLANCGSTETNSSIGRQQRNRLAFWIAPEVLQGAPYSPAADIFSFGVLLAELDTCESPYYDARSPDGSTLDQEAVLAIVAEGRLRPSFSAECPTFIRQLGVACCQQDPEKRLTAQQIVQLLEGK</sequence>
<dbReference type="VEuPathDB" id="FungiDB:KRP23_9339"/>
<dbReference type="AlphaFoldDB" id="H3H2F2"/>
<dbReference type="InterPro" id="IPR051681">
    <property type="entry name" value="Ser/Thr_Kinases-Pseudokinases"/>
</dbReference>
<dbReference type="HOGENOM" id="CLU_000288_63_45_1"/>
<dbReference type="VEuPathDB" id="FungiDB:KRP23_2951"/>
<dbReference type="VEuPathDB" id="FungiDB:KRP22_7028"/>
<reference evidence="5" key="1">
    <citation type="journal article" date="2006" name="Science">
        <title>Phytophthora genome sequences uncover evolutionary origins and mechanisms of pathogenesis.</title>
        <authorList>
            <person name="Tyler B.M."/>
            <person name="Tripathy S."/>
            <person name="Zhang X."/>
            <person name="Dehal P."/>
            <person name="Jiang R.H."/>
            <person name="Aerts A."/>
            <person name="Arredondo F.D."/>
            <person name="Baxter L."/>
            <person name="Bensasson D."/>
            <person name="Beynon J.L."/>
            <person name="Chapman J."/>
            <person name="Damasceno C.M."/>
            <person name="Dorrance A.E."/>
            <person name="Dou D."/>
            <person name="Dickerman A.W."/>
            <person name="Dubchak I.L."/>
            <person name="Garbelotto M."/>
            <person name="Gijzen M."/>
            <person name="Gordon S.G."/>
            <person name="Govers F."/>
            <person name="Grunwald N.J."/>
            <person name="Huang W."/>
            <person name="Ivors K.L."/>
            <person name="Jones R.W."/>
            <person name="Kamoun S."/>
            <person name="Krampis K."/>
            <person name="Lamour K.H."/>
            <person name="Lee M.K."/>
            <person name="McDonald W.H."/>
            <person name="Medina M."/>
            <person name="Meijer H.J."/>
            <person name="Nordberg E.K."/>
            <person name="Maclean D.J."/>
            <person name="Ospina-Giraldo M.D."/>
            <person name="Morris P.F."/>
            <person name="Phuntumart V."/>
            <person name="Putnam N.H."/>
            <person name="Rash S."/>
            <person name="Rose J.K."/>
            <person name="Sakihama Y."/>
            <person name="Salamov A.A."/>
            <person name="Savidor A."/>
            <person name="Scheuring C.F."/>
            <person name="Smith B.M."/>
            <person name="Sobral B.W."/>
            <person name="Terry A."/>
            <person name="Torto-Alalibo T.A."/>
            <person name="Win J."/>
            <person name="Xu Z."/>
            <person name="Zhang H."/>
            <person name="Grigoriev I.V."/>
            <person name="Rokhsar D.S."/>
            <person name="Boore J.L."/>
        </authorList>
    </citation>
    <scope>NUCLEOTIDE SEQUENCE [LARGE SCALE GENOMIC DNA]</scope>
    <source>
        <strain evidence="5">Pr102</strain>
    </source>
</reference>
<feature type="region of interest" description="Disordered" evidence="1">
    <location>
        <begin position="87"/>
        <end position="115"/>
    </location>
</feature>
<feature type="region of interest" description="Disordered" evidence="1">
    <location>
        <begin position="689"/>
        <end position="799"/>
    </location>
</feature>
<keyword evidence="2" id="KW-0472">Membrane</keyword>
<dbReference type="VEuPathDB" id="FungiDB:KRP23_2954"/>
<proteinExistence type="predicted"/>
<dbReference type="VEuPathDB" id="FungiDB:KRP22_1871"/>
<protein>
    <recommendedName>
        <fullName evidence="3">Protein kinase domain-containing protein</fullName>
    </recommendedName>
</protein>